<organism evidence="2 3">
    <name type="scientific">Roseovarius mucosus</name>
    <dbReference type="NCBI Taxonomy" id="215743"/>
    <lineage>
        <taxon>Bacteria</taxon>
        <taxon>Pseudomonadati</taxon>
        <taxon>Pseudomonadota</taxon>
        <taxon>Alphaproteobacteria</taxon>
        <taxon>Rhodobacterales</taxon>
        <taxon>Roseobacteraceae</taxon>
        <taxon>Roseovarius</taxon>
    </lineage>
</organism>
<name>A0A1V0RMP1_9RHOB</name>
<sequence>MKTLSVTLAACAALGATAAQSQDANSPFSAEFSVELQTDFTVDSSAPGGEINNTFATIEGALSFAFTSRTSINSTLVLEQITAPTSDSFLEDHGLYAEELYFAHDFGAAQVVLGKFNPAFGLAWDAAPGIYGVDFAEDYQLTEKLGAGLVIPFAAGQGEHALSLSFFNADRSILSESLGENRGRTNRSDGGVSNTSAPESVAISLTGAFGATGYNLGLQSQARGVGDAEDQTGIVGGLSHEFATGSLPVKLLAELAYFDHFDGTADSATFATFGAEALVGPVTLSAVYAMRDVETLPKDHLATLSGEIEILEGLSGALAYRYGDEGGDETHTIGALLAYEF</sequence>
<feature type="signal peptide" evidence="1">
    <location>
        <begin position="1"/>
        <end position="21"/>
    </location>
</feature>
<protein>
    <recommendedName>
        <fullName evidence="4">Porin</fullName>
    </recommendedName>
</protein>
<dbReference type="SUPFAM" id="SSF56935">
    <property type="entry name" value="Porins"/>
    <property type="match status" value="1"/>
</dbReference>
<evidence type="ECO:0008006" key="4">
    <source>
        <dbReference type="Google" id="ProtNLM"/>
    </source>
</evidence>
<evidence type="ECO:0000256" key="1">
    <source>
        <dbReference type="SAM" id="SignalP"/>
    </source>
</evidence>
<reference evidence="2 3" key="1">
    <citation type="submission" date="2017-03" db="EMBL/GenBank/DDBJ databases">
        <title>Genome Sequence of Roseovarius mucosus strain SMR3 Isolated from a culture of the Diatom Skeletonema marinoi.</title>
        <authorList>
            <person name="Topel M."/>
            <person name="Pinder M."/>
            <person name="Johansson O.N."/>
            <person name="Kourtchenko O."/>
            <person name="Godhe A."/>
            <person name="Clarke A.K."/>
        </authorList>
    </citation>
    <scope>NUCLEOTIDE SEQUENCE [LARGE SCALE GENOMIC DNA]</scope>
    <source>
        <strain evidence="2 3">SMR3</strain>
    </source>
</reference>
<keyword evidence="1" id="KW-0732">Signal</keyword>
<dbReference type="Proteomes" id="UP000192273">
    <property type="component" value="Chromosome"/>
</dbReference>
<dbReference type="OrthoDB" id="7801464at2"/>
<evidence type="ECO:0000313" key="2">
    <source>
        <dbReference type="EMBL" id="ARE83037.1"/>
    </source>
</evidence>
<evidence type="ECO:0000313" key="3">
    <source>
        <dbReference type="Proteomes" id="UP000192273"/>
    </source>
</evidence>
<dbReference type="KEGG" id="rmm:ROSMUCSMR3_01553"/>
<accession>A0A1V0RMP1</accession>
<keyword evidence="3" id="KW-1185">Reference proteome</keyword>
<proteinExistence type="predicted"/>
<gene>
    <name evidence="2" type="ORF">ROSMUCSMR3_01553</name>
</gene>
<dbReference type="EMBL" id="CP020474">
    <property type="protein sequence ID" value="ARE83037.1"/>
    <property type="molecule type" value="Genomic_DNA"/>
</dbReference>
<dbReference type="RefSeq" id="WP_081506941.1">
    <property type="nucleotide sequence ID" value="NZ_CP020474.1"/>
</dbReference>
<dbReference type="AlphaFoldDB" id="A0A1V0RMP1"/>
<feature type="chain" id="PRO_5013002219" description="Porin" evidence="1">
    <location>
        <begin position="22"/>
        <end position="341"/>
    </location>
</feature>